<feature type="domain" description="Sulfatase-modifying factor enzyme-like" evidence="2">
    <location>
        <begin position="114"/>
        <end position="339"/>
    </location>
</feature>
<accession>A0A975GX49</accession>
<dbReference type="RefSeq" id="WP_207868580.1">
    <property type="nucleotide sequence ID" value="NZ_CP062222.1"/>
</dbReference>
<gene>
    <name evidence="3" type="ORF">IFJ75_12820</name>
</gene>
<name>A0A975GX49_9CAUL</name>
<dbReference type="InterPro" id="IPR016187">
    <property type="entry name" value="CTDL_fold"/>
</dbReference>
<dbReference type="PANTHER" id="PTHR23150:SF35">
    <property type="entry name" value="BLL6746 PROTEIN"/>
    <property type="match status" value="1"/>
</dbReference>
<dbReference type="Gene3D" id="3.90.1580.10">
    <property type="entry name" value="paralog of FGE (formylglycine-generating enzyme)"/>
    <property type="match status" value="1"/>
</dbReference>
<protein>
    <submittedName>
        <fullName evidence="3">Formylglycine-generating enzyme family protein</fullName>
    </submittedName>
</protein>
<keyword evidence="4" id="KW-1185">Reference proteome</keyword>
<dbReference type="PANTHER" id="PTHR23150">
    <property type="entry name" value="SULFATASE MODIFYING FACTOR 1, 2"/>
    <property type="match status" value="1"/>
</dbReference>
<evidence type="ECO:0000313" key="4">
    <source>
        <dbReference type="Proteomes" id="UP000663918"/>
    </source>
</evidence>
<reference evidence="3" key="1">
    <citation type="submission" date="2020-09" db="EMBL/GenBank/DDBJ databases">
        <title>Brevundimonas sp. LVF2 isolated from a puddle in Goettingen, Germany.</title>
        <authorList>
            <person name="Friedrich I."/>
            <person name="Klassen A."/>
            <person name="Hannes N."/>
            <person name="Schneider D."/>
            <person name="Hertel R."/>
            <person name="Daniel R."/>
        </authorList>
    </citation>
    <scope>NUCLEOTIDE SEQUENCE</scope>
    <source>
        <strain evidence="3">LVF2</strain>
    </source>
</reference>
<dbReference type="EMBL" id="CP062222">
    <property type="protein sequence ID" value="QTC90160.1"/>
    <property type="molecule type" value="Genomic_DNA"/>
</dbReference>
<feature type="compositionally biased region" description="Polar residues" evidence="1">
    <location>
        <begin position="317"/>
        <end position="333"/>
    </location>
</feature>
<evidence type="ECO:0000259" key="2">
    <source>
        <dbReference type="Pfam" id="PF03781"/>
    </source>
</evidence>
<dbReference type="AlphaFoldDB" id="A0A975GX49"/>
<dbReference type="GO" id="GO:0120147">
    <property type="term" value="F:formylglycine-generating oxidase activity"/>
    <property type="evidence" value="ECO:0007669"/>
    <property type="project" value="TreeGrafter"/>
</dbReference>
<dbReference type="InterPro" id="IPR051043">
    <property type="entry name" value="Sulfatase_Mod_Factor_Kinase"/>
</dbReference>
<dbReference type="SUPFAM" id="SSF56436">
    <property type="entry name" value="C-type lectin-like"/>
    <property type="match status" value="1"/>
</dbReference>
<dbReference type="Proteomes" id="UP000663918">
    <property type="component" value="Chromosome"/>
</dbReference>
<evidence type="ECO:0000313" key="3">
    <source>
        <dbReference type="EMBL" id="QTC90160.1"/>
    </source>
</evidence>
<dbReference type="InterPro" id="IPR005532">
    <property type="entry name" value="SUMF_dom"/>
</dbReference>
<feature type="region of interest" description="Disordered" evidence="1">
    <location>
        <begin position="312"/>
        <end position="341"/>
    </location>
</feature>
<dbReference type="KEGG" id="bgoe:IFJ75_12820"/>
<dbReference type="Pfam" id="PF03781">
    <property type="entry name" value="FGE-sulfatase"/>
    <property type="match status" value="1"/>
</dbReference>
<sequence length="341" mass="35774">MDCASATWDRHTRGSNTWYGNFAQNWKADSALLTDRYTTDFRFAAGGGVYLLKIEAGVGNPFTVAVEREAGVARSGLLPAGGVAIRLIAGSASTTDASGETRRAGETWKDCPNCPSMVAVPAGSFMMGSPATEPGRLGSEGPRHVVTIGQPFAMGRYEVTFEEYDACVGDGACPAVNDGGWWRGRRPAVNLAVGHAQAYVSWLSRTSGQSYFIPSEAEWEYVARAGTSTPWNTGAAVIADDANILNQFGKTVVVGGYAPNAFGLYDTIGNVAEWTQDCMDTGYVGAPTDGSAATSGDCDGQTAVRGGHFASAPTAVRSASRQPTPRAQSSNETGLRVARAL</sequence>
<proteinExistence type="predicted"/>
<evidence type="ECO:0000256" key="1">
    <source>
        <dbReference type="SAM" id="MobiDB-lite"/>
    </source>
</evidence>
<dbReference type="InterPro" id="IPR042095">
    <property type="entry name" value="SUMF_sf"/>
</dbReference>
<organism evidence="3 4">
    <name type="scientific">Brevundimonas goettingensis</name>
    <dbReference type="NCBI Taxonomy" id="2774190"/>
    <lineage>
        <taxon>Bacteria</taxon>
        <taxon>Pseudomonadati</taxon>
        <taxon>Pseudomonadota</taxon>
        <taxon>Alphaproteobacteria</taxon>
        <taxon>Caulobacterales</taxon>
        <taxon>Caulobacteraceae</taxon>
        <taxon>Brevundimonas</taxon>
    </lineage>
</organism>